<feature type="transmembrane region" description="Helical" evidence="7">
    <location>
        <begin position="26"/>
        <end position="50"/>
    </location>
</feature>
<feature type="compositionally biased region" description="Low complexity" evidence="6">
    <location>
        <begin position="1"/>
        <end position="11"/>
    </location>
</feature>
<sequence length="656" mass="67256">MASSAPATTSPAPSPSPAPVSRPTNVVIAVLALAGMLASLQQTLVVPLIPDLPEILGVSPTTASWTVTVTILTGAVATPIVSRLADMVGKRRMIVIALMTMTAGSVLVAVGGTFVTTVLGRGLQGFAASLIPVGISIMRDALPRERVGFAVALMSATLGIGMSLGLPLSGVLYGNFGFESIFWVAAAGGVLLTVAVLALVPESTVRTPGRFDFLGAVLLSVALAAALLAVSKGGDWGWGSGEVLGLLGVSAVALVVWFPYELRVNDPMVDLRTAARRPVLLTNLASIGVAFALFVNLLASGQQLQMPPSTGYGFGLSVTQAGLAMMPAGLTMAFLAPVSGRLLNLLGGRITLLIGAGIMAASYVFRVFATGSVAEVVIGTTLVGIGAALSFASMPTLIMANVPITESASANGLNSLMRAIGGSTASAVLAAVLSSVSATAAGEVFPSLAAFEDMYWISAGTSLLAFVLVGFIPTRRHRIPSAAVSGAGVETVVHGRILPGGRRALSHAAIVTVTRLDGEPVDWARTDNDGKYAVALPGSGRYLVIANARGWAPRAEVLEFREGDTELHVELTEELALTGVAVQAGVPISGSLVLLHQGAGEFVSSTQTDEHGQFRFPLPPAGTYILTAVDAERQVAYSRKVVVTALASHVVIEVGQ</sequence>
<feature type="transmembrane region" description="Helical" evidence="7">
    <location>
        <begin position="342"/>
        <end position="365"/>
    </location>
</feature>
<dbReference type="EMBL" id="CZKA01000050">
    <property type="protein sequence ID" value="CUR58828.1"/>
    <property type="molecule type" value="Genomic_DNA"/>
</dbReference>
<organism evidence="9">
    <name type="scientific">metagenome</name>
    <dbReference type="NCBI Taxonomy" id="256318"/>
    <lineage>
        <taxon>unclassified sequences</taxon>
        <taxon>metagenomes</taxon>
    </lineage>
</organism>
<evidence type="ECO:0000256" key="6">
    <source>
        <dbReference type="SAM" id="MobiDB-lite"/>
    </source>
</evidence>
<feature type="domain" description="Major facilitator superfamily (MFS) profile" evidence="8">
    <location>
        <begin position="27"/>
        <end position="477"/>
    </location>
</feature>
<feature type="transmembrane region" description="Helical" evidence="7">
    <location>
        <begin position="419"/>
        <end position="442"/>
    </location>
</feature>
<dbReference type="InterPro" id="IPR013783">
    <property type="entry name" value="Ig-like_fold"/>
</dbReference>
<dbReference type="InterPro" id="IPR020846">
    <property type="entry name" value="MFS_dom"/>
</dbReference>
<protein>
    <submittedName>
        <fullName evidence="9">Major facilitator superfamily MFS_1</fullName>
    </submittedName>
</protein>
<feature type="transmembrane region" description="Helical" evidence="7">
    <location>
        <begin position="93"/>
        <end position="112"/>
    </location>
</feature>
<evidence type="ECO:0000256" key="3">
    <source>
        <dbReference type="ARBA" id="ARBA00022692"/>
    </source>
</evidence>
<dbReference type="CDD" id="cd17504">
    <property type="entry name" value="MFS_MMR_MDR_like"/>
    <property type="match status" value="1"/>
</dbReference>
<evidence type="ECO:0000256" key="1">
    <source>
        <dbReference type="ARBA" id="ARBA00004141"/>
    </source>
</evidence>
<feature type="region of interest" description="Disordered" evidence="6">
    <location>
        <begin position="1"/>
        <end position="20"/>
    </location>
</feature>
<dbReference type="InterPro" id="IPR008969">
    <property type="entry name" value="CarboxyPept-like_regulatory"/>
</dbReference>
<comment type="subcellular location">
    <subcellularLocation>
        <location evidence="1">Membrane</location>
        <topology evidence="1">Multi-pass membrane protein</topology>
    </subcellularLocation>
</comment>
<dbReference type="InterPro" id="IPR011701">
    <property type="entry name" value="MFS"/>
</dbReference>
<dbReference type="GO" id="GO:0022857">
    <property type="term" value="F:transmembrane transporter activity"/>
    <property type="evidence" value="ECO:0007669"/>
    <property type="project" value="InterPro"/>
</dbReference>
<gene>
    <name evidence="9" type="ORF">NOCA2540065</name>
</gene>
<dbReference type="PANTHER" id="PTHR42718">
    <property type="entry name" value="MAJOR FACILITATOR SUPERFAMILY MULTIDRUG TRANSPORTER MFSC"/>
    <property type="match status" value="1"/>
</dbReference>
<keyword evidence="3 7" id="KW-0812">Transmembrane</keyword>
<feature type="transmembrane region" description="Helical" evidence="7">
    <location>
        <begin position="279"/>
        <end position="299"/>
    </location>
</feature>
<feature type="transmembrane region" description="Helical" evidence="7">
    <location>
        <begin position="147"/>
        <end position="168"/>
    </location>
</feature>
<evidence type="ECO:0000256" key="4">
    <source>
        <dbReference type="ARBA" id="ARBA00022989"/>
    </source>
</evidence>
<dbReference type="PANTHER" id="PTHR42718:SF9">
    <property type="entry name" value="MAJOR FACILITATOR SUPERFAMILY MULTIDRUG TRANSPORTER MFSC"/>
    <property type="match status" value="1"/>
</dbReference>
<dbReference type="Pfam" id="PF13620">
    <property type="entry name" value="CarboxypepD_reg"/>
    <property type="match status" value="1"/>
</dbReference>
<keyword evidence="2" id="KW-0813">Transport</keyword>
<dbReference type="InterPro" id="IPR036259">
    <property type="entry name" value="MFS_trans_sf"/>
</dbReference>
<feature type="transmembrane region" description="Helical" evidence="7">
    <location>
        <begin position="236"/>
        <end position="258"/>
    </location>
</feature>
<keyword evidence="5 7" id="KW-0472">Membrane</keyword>
<dbReference type="AlphaFoldDB" id="A0A2P2C9Z3"/>
<evidence type="ECO:0000313" key="9">
    <source>
        <dbReference type="EMBL" id="CUR58828.1"/>
    </source>
</evidence>
<keyword evidence="4 7" id="KW-1133">Transmembrane helix</keyword>
<name>A0A2P2C9Z3_9ZZZZ</name>
<evidence type="ECO:0000256" key="2">
    <source>
        <dbReference type="ARBA" id="ARBA00022448"/>
    </source>
</evidence>
<dbReference type="SUPFAM" id="SSF49478">
    <property type="entry name" value="Cna protein B-type domain"/>
    <property type="match status" value="1"/>
</dbReference>
<evidence type="ECO:0000256" key="7">
    <source>
        <dbReference type="SAM" id="Phobius"/>
    </source>
</evidence>
<reference evidence="9" key="1">
    <citation type="submission" date="2015-08" db="EMBL/GenBank/DDBJ databases">
        <authorList>
            <person name="Babu N.S."/>
            <person name="Beckwith C.J."/>
            <person name="Beseler K.G."/>
            <person name="Brison A."/>
            <person name="Carone J.V."/>
            <person name="Caskin T.P."/>
            <person name="Diamond M."/>
            <person name="Durham M.E."/>
            <person name="Foxe J.M."/>
            <person name="Go M."/>
            <person name="Henderson B.A."/>
            <person name="Jones I.B."/>
            <person name="McGettigan J.A."/>
            <person name="Micheletti S.J."/>
            <person name="Nasrallah M.E."/>
            <person name="Ortiz D."/>
            <person name="Piller C.R."/>
            <person name="Privatt S.R."/>
            <person name="Schneider S.L."/>
            <person name="Sharp S."/>
            <person name="Smith T.C."/>
            <person name="Stanton J.D."/>
            <person name="Ullery H.E."/>
            <person name="Wilson R.J."/>
            <person name="Serrano M.G."/>
            <person name="Buck G."/>
            <person name="Lee V."/>
            <person name="Wang Y."/>
            <person name="Carvalho R."/>
            <person name="Voegtly L."/>
            <person name="Shi R."/>
            <person name="Duckworth R."/>
            <person name="Johnson A."/>
            <person name="Loviza R."/>
            <person name="Walstead R."/>
            <person name="Shah Z."/>
            <person name="Kiflezghi M."/>
            <person name="Wade K."/>
            <person name="Ball S.L."/>
            <person name="Bradley K.W."/>
            <person name="Asai D.J."/>
            <person name="Bowman C.A."/>
            <person name="Russell D.A."/>
            <person name="Pope W.H."/>
            <person name="Jacobs-Sera D."/>
            <person name="Hendrix R.W."/>
            <person name="Hatfull G.F."/>
        </authorList>
    </citation>
    <scope>NUCLEOTIDE SEQUENCE</scope>
</reference>
<dbReference type="PROSITE" id="PS50850">
    <property type="entry name" value="MFS"/>
    <property type="match status" value="1"/>
</dbReference>
<dbReference type="SUPFAM" id="SSF49464">
    <property type="entry name" value="Carboxypeptidase regulatory domain-like"/>
    <property type="match status" value="1"/>
</dbReference>
<feature type="transmembrane region" description="Helical" evidence="7">
    <location>
        <begin position="377"/>
        <end position="398"/>
    </location>
</feature>
<dbReference type="Pfam" id="PF07690">
    <property type="entry name" value="MFS_1"/>
    <property type="match status" value="1"/>
</dbReference>
<feature type="transmembrane region" description="Helical" evidence="7">
    <location>
        <begin position="118"/>
        <end position="135"/>
    </location>
</feature>
<feature type="transmembrane region" description="Helical" evidence="7">
    <location>
        <begin position="62"/>
        <end position="81"/>
    </location>
</feature>
<dbReference type="Gene3D" id="1.20.1720.10">
    <property type="entry name" value="Multidrug resistance protein D"/>
    <property type="match status" value="1"/>
</dbReference>
<feature type="transmembrane region" description="Helical" evidence="7">
    <location>
        <begin position="211"/>
        <end position="230"/>
    </location>
</feature>
<dbReference type="Gene3D" id="1.20.1250.20">
    <property type="entry name" value="MFS general substrate transporter like domains"/>
    <property type="match status" value="1"/>
</dbReference>
<dbReference type="GO" id="GO:0016020">
    <property type="term" value="C:membrane"/>
    <property type="evidence" value="ECO:0007669"/>
    <property type="project" value="UniProtKB-SubCell"/>
</dbReference>
<feature type="transmembrane region" description="Helical" evidence="7">
    <location>
        <begin position="454"/>
        <end position="472"/>
    </location>
</feature>
<evidence type="ECO:0000259" key="8">
    <source>
        <dbReference type="PROSITE" id="PS50850"/>
    </source>
</evidence>
<dbReference type="SUPFAM" id="SSF103473">
    <property type="entry name" value="MFS general substrate transporter"/>
    <property type="match status" value="1"/>
</dbReference>
<feature type="transmembrane region" description="Helical" evidence="7">
    <location>
        <begin position="311"/>
        <end position="335"/>
    </location>
</feature>
<dbReference type="Gene3D" id="2.60.40.10">
    <property type="entry name" value="Immunoglobulins"/>
    <property type="match status" value="1"/>
</dbReference>
<evidence type="ECO:0000256" key="5">
    <source>
        <dbReference type="ARBA" id="ARBA00023136"/>
    </source>
</evidence>
<feature type="transmembrane region" description="Helical" evidence="7">
    <location>
        <begin position="180"/>
        <end position="199"/>
    </location>
</feature>
<accession>A0A2P2C9Z3</accession>
<proteinExistence type="predicted"/>